<feature type="transmembrane region" description="Helical" evidence="7">
    <location>
        <begin position="175"/>
        <end position="199"/>
    </location>
</feature>
<dbReference type="EMBL" id="MWQY01000012">
    <property type="protein sequence ID" value="ORC34713.1"/>
    <property type="molecule type" value="Genomic_DNA"/>
</dbReference>
<feature type="transmembrane region" description="Helical" evidence="7">
    <location>
        <begin position="371"/>
        <end position="391"/>
    </location>
</feature>
<keyword evidence="5 7" id="KW-1133">Transmembrane helix</keyword>
<feature type="transmembrane region" description="Helical" evidence="7">
    <location>
        <begin position="60"/>
        <end position="78"/>
    </location>
</feature>
<proteinExistence type="predicted"/>
<comment type="subcellular location">
    <subcellularLocation>
        <location evidence="1">Cell inner membrane</location>
        <topology evidence="1">Multi-pass membrane protein</topology>
    </subcellularLocation>
</comment>
<dbReference type="AlphaFoldDB" id="A0A1Y1RWV9"/>
<evidence type="ECO:0000256" key="6">
    <source>
        <dbReference type="ARBA" id="ARBA00023136"/>
    </source>
</evidence>
<feature type="transmembrane region" description="Helical" evidence="7">
    <location>
        <begin position="403"/>
        <end position="426"/>
    </location>
</feature>
<dbReference type="GO" id="GO:0005886">
    <property type="term" value="C:plasma membrane"/>
    <property type="evidence" value="ECO:0007669"/>
    <property type="project" value="UniProtKB-SubCell"/>
</dbReference>
<feature type="transmembrane region" description="Helical" evidence="7">
    <location>
        <begin position="220"/>
        <end position="240"/>
    </location>
</feature>
<organism evidence="9 10">
    <name type="scientific">Marispirochaeta aestuarii</name>
    <dbReference type="NCBI Taxonomy" id="1963862"/>
    <lineage>
        <taxon>Bacteria</taxon>
        <taxon>Pseudomonadati</taxon>
        <taxon>Spirochaetota</taxon>
        <taxon>Spirochaetia</taxon>
        <taxon>Spirochaetales</taxon>
        <taxon>Spirochaetaceae</taxon>
        <taxon>Marispirochaeta</taxon>
    </lineage>
</organism>
<dbReference type="InterPro" id="IPR004681">
    <property type="entry name" value="TRAP_DctM"/>
</dbReference>
<evidence type="ECO:0000256" key="3">
    <source>
        <dbReference type="ARBA" id="ARBA00022519"/>
    </source>
</evidence>
<dbReference type="PIRSF" id="PIRSF006066">
    <property type="entry name" value="HI0050"/>
    <property type="match status" value="1"/>
</dbReference>
<accession>A0A1Y1RWV9</accession>
<dbReference type="RefSeq" id="WP_083051198.1">
    <property type="nucleotide sequence ID" value="NZ_MWQY01000012.1"/>
</dbReference>
<dbReference type="InterPro" id="IPR010656">
    <property type="entry name" value="DctM"/>
</dbReference>
<dbReference type="Pfam" id="PF06808">
    <property type="entry name" value="DctM"/>
    <property type="match status" value="1"/>
</dbReference>
<keyword evidence="6 7" id="KW-0472">Membrane</keyword>
<dbReference type="PANTHER" id="PTHR33362:SF2">
    <property type="entry name" value="TRAP TRANSPORTER LARGE PERMEASE PROTEIN"/>
    <property type="match status" value="1"/>
</dbReference>
<feature type="transmembrane region" description="Helical" evidence="7">
    <location>
        <begin position="6"/>
        <end position="39"/>
    </location>
</feature>
<name>A0A1Y1RWV9_9SPIO</name>
<feature type="domain" description="TRAP C4-dicarboxylate transport system permease DctM subunit" evidence="8">
    <location>
        <begin position="12"/>
        <end position="421"/>
    </location>
</feature>
<feature type="transmembrane region" description="Helical" evidence="7">
    <location>
        <begin position="347"/>
        <end position="365"/>
    </location>
</feature>
<gene>
    <name evidence="9" type="ORF">B4O97_12280</name>
</gene>
<feature type="transmembrane region" description="Helical" evidence="7">
    <location>
        <begin position="246"/>
        <end position="264"/>
    </location>
</feature>
<keyword evidence="10" id="KW-1185">Reference proteome</keyword>
<evidence type="ECO:0000313" key="10">
    <source>
        <dbReference type="Proteomes" id="UP000192343"/>
    </source>
</evidence>
<protein>
    <recommendedName>
        <fullName evidence="8">TRAP C4-dicarboxylate transport system permease DctM subunit domain-containing protein</fullName>
    </recommendedName>
</protein>
<dbReference type="NCBIfam" id="TIGR00786">
    <property type="entry name" value="dctM"/>
    <property type="match status" value="1"/>
</dbReference>
<feature type="transmembrane region" description="Helical" evidence="7">
    <location>
        <begin position="276"/>
        <end position="298"/>
    </location>
</feature>
<sequence>MGDTSVAIGLLLGIFGVLLVLRVSITFTLACASIVTALYLNIPLMAIIQRMVQGVNSFSLLAIPFFILAGEIMGQGGISRRLIQFSNLLIGRLRGGLAQVNVLASMFFGGISGSAVADVSSIGTIMIPMMKQKGYDADYSTAVTVTSACQGIIIPPSHNMIIYSLAAGGVSIGRLFLGGFIPGVLLGVALMIISWIIAVKRNYPKEERYSLKEALIITKDALLGLLTAVIIIGGVISGVFTATESAAIAVVYAFIITFFVYKEIKLSEFKRILYSSLKTLAMVMSLIAAASAFGYLMAYLKIPAKATEALLGITQNKVALLLLINLLLLLLGMIMDMAPLILITTPILYPVVVGALGMNPVHFGIMLMLNLGIGLCTPPVGSALFVGCAVGRVSMEEATKAMLPFYIMMIIVLLMVTFLPDLVMLVPNVLMPMTAG</sequence>
<evidence type="ECO:0000256" key="5">
    <source>
        <dbReference type="ARBA" id="ARBA00022989"/>
    </source>
</evidence>
<dbReference type="PANTHER" id="PTHR33362">
    <property type="entry name" value="SIALIC ACID TRAP TRANSPORTER PERMEASE PROTEIN SIAT-RELATED"/>
    <property type="match status" value="1"/>
</dbReference>
<dbReference type="GO" id="GO:0022857">
    <property type="term" value="F:transmembrane transporter activity"/>
    <property type="evidence" value="ECO:0007669"/>
    <property type="project" value="TreeGrafter"/>
</dbReference>
<evidence type="ECO:0000256" key="1">
    <source>
        <dbReference type="ARBA" id="ARBA00004429"/>
    </source>
</evidence>
<comment type="caution">
    <text evidence="9">The sequence shown here is derived from an EMBL/GenBank/DDBJ whole genome shotgun (WGS) entry which is preliminary data.</text>
</comment>
<keyword evidence="4 7" id="KW-0812">Transmembrane</keyword>
<feature type="transmembrane region" description="Helical" evidence="7">
    <location>
        <begin position="318"/>
        <end position="335"/>
    </location>
</feature>
<dbReference type="OrthoDB" id="370245at2"/>
<evidence type="ECO:0000256" key="7">
    <source>
        <dbReference type="SAM" id="Phobius"/>
    </source>
</evidence>
<evidence type="ECO:0000256" key="4">
    <source>
        <dbReference type="ARBA" id="ARBA00022692"/>
    </source>
</evidence>
<feature type="transmembrane region" description="Helical" evidence="7">
    <location>
        <begin position="98"/>
        <end position="117"/>
    </location>
</feature>
<reference evidence="9 10" key="1">
    <citation type="submission" date="2017-03" db="EMBL/GenBank/DDBJ databases">
        <title>Draft Genome sequence of Marispirochaeta sp. strain JC444.</title>
        <authorList>
            <person name="Shivani Y."/>
            <person name="Subhash Y."/>
            <person name="Sasikala C."/>
            <person name="Ramana C."/>
        </authorList>
    </citation>
    <scope>NUCLEOTIDE SEQUENCE [LARGE SCALE GENOMIC DNA]</scope>
    <source>
        <strain evidence="9 10">JC444</strain>
    </source>
</reference>
<keyword evidence="3" id="KW-0997">Cell inner membrane</keyword>
<evidence type="ECO:0000259" key="8">
    <source>
        <dbReference type="Pfam" id="PF06808"/>
    </source>
</evidence>
<evidence type="ECO:0000256" key="2">
    <source>
        <dbReference type="ARBA" id="ARBA00022475"/>
    </source>
</evidence>
<keyword evidence="2" id="KW-1003">Cell membrane</keyword>
<dbReference type="STRING" id="1963862.B4O97_12280"/>
<dbReference type="Proteomes" id="UP000192343">
    <property type="component" value="Unassembled WGS sequence"/>
</dbReference>
<evidence type="ECO:0000313" key="9">
    <source>
        <dbReference type="EMBL" id="ORC34713.1"/>
    </source>
</evidence>
<feature type="transmembrane region" description="Helical" evidence="7">
    <location>
        <begin position="137"/>
        <end position="155"/>
    </location>
</feature>